<dbReference type="RefSeq" id="WP_006520421.1">
    <property type="nucleotide sequence ID" value="NC_021184.1"/>
</dbReference>
<keyword evidence="1" id="KW-0812">Transmembrane</keyword>
<accession>R4KTW0</accession>
<evidence type="ECO:0000313" key="4">
    <source>
        <dbReference type="EMBL" id="AGL03031.1"/>
    </source>
</evidence>
<keyword evidence="5" id="KW-1185">Reference proteome</keyword>
<dbReference type="STRING" id="767817.Desgi_3709"/>
<dbReference type="KEGG" id="dgi:Desgi_3709"/>
<feature type="domain" description="Cell wall hydrolase SleB" evidence="3">
    <location>
        <begin position="132"/>
        <end position="230"/>
    </location>
</feature>
<proteinExistence type="predicted"/>
<dbReference type="InterPro" id="IPR042047">
    <property type="entry name" value="SleB_dom1"/>
</dbReference>
<feature type="transmembrane region" description="Helical" evidence="1">
    <location>
        <begin position="17"/>
        <end position="34"/>
    </location>
</feature>
<dbReference type="Gene3D" id="6.20.240.60">
    <property type="match status" value="1"/>
</dbReference>
<dbReference type="eggNOG" id="COG3773">
    <property type="taxonomic scope" value="Bacteria"/>
</dbReference>
<dbReference type="Proteomes" id="UP000013520">
    <property type="component" value="Chromosome"/>
</dbReference>
<keyword evidence="1" id="KW-1133">Transmembrane helix</keyword>
<dbReference type="EMBL" id="CP003273">
    <property type="protein sequence ID" value="AGL03031.1"/>
    <property type="molecule type" value="Genomic_DNA"/>
</dbReference>
<protein>
    <submittedName>
        <fullName evidence="4">Putative peptidoglycan binding protein</fullName>
    </submittedName>
</protein>
<feature type="domain" description="Peptidoglycan binding-like" evidence="2">
    <location>
        <begin position="50"/>
        <end position="103"/>
    </location>
</feature>
<dbReference type="InterPro" id="IPR002477">
    <property type="entry name" value="Peptidoglycan-bd-like"/>
</dbReference>
<organism evidence="4 5">
    <name type="scientific">Desulfoscipio gibsoniae DSM 7213</name>
    <dbReference type="NCBI Taxonomy" id="767817"/>
    <lineage>
        <taxon>Bacteria</taxon>
        <taxon>Bacillati</taxon>
        <taxon>Bacillota</taxon>
        <taxon>Clostridia</taxon>
        <taxon>Eubacteriales</taxon>
        <taxon>Desulfallaceae</taxon>
        <taxon>Desulfoscipio</taxon>
    </lineage>
</organism>
<dbReference type="Gene3D" id="1.10.10.2520">
    <property type="entry name" value="Cell wall hydrolase SleB, domain 1"/>
    <property type="match status" value="1"/>
</dbReference>
<name>R4KTW0_9FIRM</name>
<dbReference type="SUPFAM" id="SSF47090">
    <property type="entry name" value="PGBD-like"/>
    <property type="match status" value="1"/>
</dbReference>
<reference evidence="4 5" key="1">
    <citation type="submission" date="2012-01" db="EMBL/GenBank/DDBJ databases">
        <title>Complete sequence of Desulfotomaculum gibsoniae DSM 7213.</title>
        <authorList>
            <consortium name="US DOE Joint Genome Institute"/>
            <person name="Lucas S."/>
            <person name="Han J."/>
            <person name="Lapidus A."/>
            <person name="Cheng J.-F."/>
            <person name="Goodwin L."/>
            <person name="Pitluck S."/>
            <person name="Peters L."/>
            <person name="Ovchinnikova G."/>
            <person name="Teshima H."/>
            <person name="Detter J.C."/>
            <person name="Han C."/>
            <person name="Tapia R."/>
            <person name="Land M."/>
            <person name="Hauser L."/>
            <person name="Kyrpides N."/>
            <person name="Ivanova N."/>
            <person name="Pagani I."/>
            <person name="Parshina S."/>
            <person name="Plugge C."/>
            <person name="Muyzer G."/>
            <person name="Kuever J."/>
            <person name="Ivanova A."/>
            <person name="Nazina T."/>
            <person name="Klenk H.-P."/>
            <person name="Brambilla E."/>
            <person name="Spring S."/>
            <person name="Stams A.F."/>
            <person name="Woyke T."/>
        </authorList>
    </citation>
    <scope>NUCLEOTIDE SEQUENCE [LARGE SCALE GENOMIC DNA]</scope>
    <source>
        <strain evidence="4 5">DSM 7213</strain>
    </source>
</reference>
<evidence type="ECO:0000313" key="5">
    <source>
        <dbReference type="Proteomes" id="UP000013520"/>
    </source>
</evidence>
<sequence>MHNGNTKTTLPLLKPRILRILCGVVFVAVLLIAARDLQAGERRVLSWGDRGSDVAQVQRKLKQYNLYEGQVTGYYDRDTVQSVRRFQGRNKIAARGVLDEKTHLLLFKPVAEDIPREDVFLLSAIIESEAANEPYLGRVAVGAVIVNRIDSASFPNTLGGVIFQPGAFESVWNGQFGREISADSRRAARDAWSGQDPTGNALYFWNPAKPVNPWVWQRQQVAQIGRHVFAR</sequence>
<dbReference type="OrthoDB" id="9785345at2"/>
<keyword evidence="1" id="KW-0472">Membrane</keyword>
<evidence type="ECO:0000259" key="3">
    <source>
        <dbReference type="Pfam" id="PF07486"/>
    </source>
</evidence>
<dbReference type="InterPro" id="IPR036365">
    <property type="entry name" value="PGBD-like_sf"/>
</dbReference>
<evidence type="ECO:0000259" key="2">
    <source>
        <dbReference type="Pfam" id="PF01471"/>
    </source>
</evidence>
<dbReference type="InterPro" id="IPR011105">
    <property type="entry name" value="Cell_wall_hydrolase_SleB"/>
</dbReference>
<dbReference type="Gene3D" id="1.10.101.10">
    <property type="entry name" value="PGBD-like superfamily/PGBD"/>
    <property type="match status" value="1"/>
</dbReference>
<dbReference type="Pfam" id="PF01471">
    <property type="entry name" value="PG_binding_1"/>
    <property type="match status" value="1"/>
</dbReference>
<dbReference type="eggNOG" id="COG3409">
    <property type="taxonomic scope" value="Bacteria"/>
</dbReference>
<dbReference type="AlphaFoldDB" id="R4KTW0"/>
<dbReference type="InterPro" id="IPR036366">
    <property type="entry name" value="PGBDSf"/>
</dbReference>
<dbReference type="HOGENOM" id="CLU_053345_0_0_9"/>
<evidence type="ECO:0000256" key="1">
    <source>
        <dbReference type="SAM" id="Phobius"/>
    </source>
</evidence>
<dbReference type="GO" id="GO:0016787">
    <property type="term" value="F:hydrolase activity"/>
    <property type="evidence" value="ECO:0007669"/>
    <property type="project" value="InterPro"/>
</dbReference>
<gene>
    <name evidence="4" type="ORF">Desgi_3709</name>
</gene>
<dbReference type="Pfam" id="PF07486">
    <property type="entry name" value="Hydrolase_2"/>
    <property type="match status" value="1"/>
</dbReference>